<evidence type="ECO:0000256" key="4">
    <source>
        <dbReference type="ARBA" id="ARBA00022679"/>
    </source>
</evidence>
<evidence type="ECO:0000259" key="13">
    <source>
        <dbReference type="Pfam" id="PF12483"/>
    </source>
</evidence>
<comment type="subcellular location">
    <subcellularLocation>
        <location evidence="2">Membrane</location>
        <topology evidence="2">Multi-pass membrane protein</topology>
    </subcellularLocation>
</comment>
<evidence type="ECO:0000313" key="14">
    <source>
        <dbReference type="EMBL" id="KAK6483798.1"/>
    </source>
</evidence>
<keyword evidence="4" id="KW-0808">Transferase</keyword>
<evidence type="ECO:0000256" key="1">
    <source>
        <dbReference type="ARBA" id="ARBA00000900"/>
    </source>
</evidence>
<name>A0ABR0ZG60_HUSHU</name>
<keyword evidence="8" id="KW-0833">Ubl conjugation pathway</keyword>
<evidence type="ECO:0000256" key="6">
    <source>
        <dbReference type="ARBA" id="ARBA00022723"/>
    </source>
</evidence>
<keyword evidence="6" id="KW-0479">Metal-binding</keyword>
<evidence type="ECO:0000256" key="11">
    <source>
        <dbReference type="ARBA" id="ARBA00023136"/>
    </source>
</evidence>
<keyword evidence="7" id="KW-0863">Zinc-finger</keyword>
<dbReference type="InterPro" id="IPR022170">
    <property type="entry name" value="MUL1-like"/>
</dbReference>
<gene>
    <name evidence="14" type="ORF">HHUSO_G13385</name>
</gene>
<feature type="domain" description="E3 Ubiquitin ligase MUL1-like" evidence="13">
    <location>
        <begin position="109"/>
        <end position="268"/>
    </location>
</feature>
<dbReference type="EMBL" id="JAHFZB010000011">
    <property type="protein sequence ID" value="KAK6483798.1"/>
    <property type="molecule type" value="Genomic_DNA"/>
</dbReference>
<keyword evidence="15" id="KW-1185">Reference proteome</keyword>
<evidence type="ECO:0000256" key="8">
    <source>
        <dbReference type="ARBA" id="ARBA00022786"/>
    </source>
</evidence>
<keyword evidence="11 12" id="KW-0472">Membrane</keyword>
<feature type="transmembrane region" description="Helical" evidence="12">
    <location>
        <begin position="254"/>
        <end position="275"/>
    </location>
</feature>
<comment type="caution">
    <text evidence="14">The sequence shown here is derived from an EMBL/GenBank/DDBJ whole genome shotgun (WGS) entry which is preliminary data.</text>
</comment>
<evidence type="ECO:0000313" key="15">
    <source>
        <dbReference type="Proteomes" id="UP001369086"/>
    </source>
</evidence>
<dbReference type="PANTHER" id="PTHR12183">
    <property type="entry name" value="MITOCHONDRIAL UBIQUITIN LIGASE ACTIVATOR OF NFKB 1"/>
    <property type="match status" value="1"/>
</dbReference>
<proteinExistence type="predicted"/>
<evidence type="ECO:0000256" key="12">
    <source>
        <dbReference type="SAM" id="Phobius"/>
    </source>
</evidence>
<organism evidence="14 15">
    <name type="scientific">Huso huso</name>
    <name type="common">Beluga</name>
    <name type="synonym">Acipenser huso</name>
    <dbReference type="NCBI Taxonomy" id="61971"/>
    <lineage>
        <taxon>Eukaryota</taxon>
        <taxon>Metazoa</taxon>
        <taxon>Chordata</taxon>
        <taxon>Craniata</taxon>
        <taxon>Vertebrata</taxon>
        <taxon>Euteleostomi</taxon>
        <taxon>Actinopterygii</taxon>
        <taxon>Chondrostei</taxon>
        <taxon>Acipenseriformes</taxon>
        <taxon>Acipenseridae</taxon>
        <taxon>Huso</taxon>
    </lineage>
</organism>
<evidence type="ECO:0000256" key="7">
    <source>
        <dbReference type="ARBA" id="ARBA00022771"/>
    </source>
</evidence>
<dbReference type="EC" id="2.3.2.27" evidence="3"/>
<dbReference type="InterPro" id="IPR051652">
    <property type="entry name" value="MDM2_MDM4_MUL1"/>
</dbReference>
<comment type="catalytic activity">
    <reaction evidence="1">
        <text>S-ubiquitinyl-[E2 ubiquitin-conjugating enzyme]-L-cysteine + [acceptor protein]-L-lysine = [E2 ubiquitin-conjugating enzyme]-L-cysteine + N(6)-ubiquitinyl-[acceptor protein]-L-lysine.</text>
        <dbReference type="EC" id="2.3.2.27"/>
    </reaction>
</comment>
<evidence type="ECO:0000256" key="9">
    <source>
        <dbReference type="ARBA" id="ARBA00022833"/>
    </source>
</evidence>
<keyword evidence="5 12" id="KW-0812">Transmembrane</keyword>
<evidence type="ECO:0000256" key="3">
    <source>
        <dbReference type="ARBA" id="ARBA00012483"/>
    </source>
</evidence>
<accession>A0ABR0ZG60</accession>
<dbReference type="GO" id="GO:0016874">
    <property type="term" value="F:ligase activity"/>
    <property type="evidence" value="ECO:0007669"/>
    <property type="project" value="UniProtKB-KW"/>
</dbReference>
<sequence>MRASFTAIQRTCTMSDSPVSPLTLICVGSSFAFSGLFYHLYQQKRQEIHNIEKIPKVQLNKDLIKILAASHRKRLGYAVIEGIVQPEGEPLASQYVPRCFGVIQKVIVREHKKVWNSITNTWNDRTQNSKESTNTVPFSLVPRGGDGGDGVSVQVVSPLEASNLCLEPVYRRLRKAQEGFVDYIAQGLSGEKPVGLQETEEMLRVGATLTGFGELVLEPGRVLKLQPPRDGQEYLLLLSDYKSFLQQHQKSLSMWKVLTALFGLAGATLLAYILYREYRRQTDNSQA</sequence>
<dbReference type="PANTHER" id="PTHR12183:SF36">
    <property type="entry name" value="RING-TYPE E3 UBIQUITIN TRANSFERASE"/>
    <property type="match status" value="1"/>
</dbReference>
<keyword evidence="10 12" id="KW-1133">Transmembrane helix</keyword>
<protein>
    <recommendedName>
        <fullName evidence="3">RING-type E3 ubiquitin transferase</fullName>
        <ecNumber evidence="3">2.3.2.27</ecNumber>
    </recommendedName>
</protein>
<evidence type="ECO:0000256" key="5">
    <source>
        <dbReference type="ARBA" id="ARBA00022692"/>
    </source>
</evidence>
<feature type="transmembrane region" description="Helical" evidence="12">
    <location>
        <begin position="21"/>
        <end position="41"/>
    </location>
</feature>
<reference evidence="14 15" key="1">
    <citation type="submission" date="2021-05" db="EMBL/GenBank/DDBJ databases">
        <authorList>
            <person name="Zahm M."/>
            <person name="Klopp C."/>
            <person name="Cabau C."/>
            <person name="Kuhl H."/>
            <person name="Suciu R."/>
            <person name="Ciorpac M."/>
            <person name="Holostenco D."/>
            <person name="Gessner J."/>
            <person name="Wuertz S."/>
            <person name="Hohne C."/>
            <person name="Stock M."/>
            <person name="Gislard M."/>
            <person name="Lluch J."/>
            <person name="Milhes M."/>
            <person name="Lampietro C."/>
            <person name="Lopez Roques C."/>
            <person name="Donnadieu C."/>
            <person name="Du K."/>
            <person name="Schartl M."/>
            <person name="Guiguen Y."/>
        </authorList>
    </citation>
    <scope>NUCLEOTIDE SEQUENCE [LARGE SCALE GENOMIC DNA]</scope>
    <source>
        <strain evidence="14">Hh-F2</strain>
        <tissue evidence="14">Blood</tissue>
    </source>
</reference>
<dbReference type="Proteomes" id="UP001369086">
    <property type="component" value="Unassembled WGS sequence"/>
</dbReference>
<evidence type="ECO:0000256" key="2">
    <source>
        <dbReference type="ARBA" id="ARBA00004141"/>
    </source>
</evidence>
<dbReference type="Pfam" id="PF12483">
    <property type="entry name" value="GIDE"/>
    <property type="match status" value="1"/>
</dbReference>
<evidence type="ECO:0000256" key="10">
    <source>
        <dbReference type="ARBA" id="ARBA00022989"/>
    </source>
</evidence>
<keyword evidence="14" id="KW-0436">Ligase</keyword>
<keyword evidence="9" id="KW-0862">Zinc</keyword>